<dbReference type="SMART" id="SM00239">
    <property type="entry name" value="C2"/>
    <property type="match status" value="2"/>
</dbReference>
<name>A0AAE0L987_9CHLO</name>
<keyword evidence="3" id="KW-0677">Repeat</keyword>
<dbReference type="Pfam" id="PF00168">
    <property type="entry name" value="C2"/>
    <property type="match status" value="2"/>
</dbReference>
<dbReference type="InterPro" id="IPR035892">
    <property type="entry name" value="C2_domain_sf"/>
</dbReference>
<dbReference type="Pfam" id="PF16165">
    <property type="entry name" value="Ferlin_C"/>
    <property type="match status" value="1"/>
</dbReference>
<dbReference type="EMBL" id="LGRX02006409">
    <property type="protein sequence ID" value="KAK3276738.1"/>
    <property type="molecule type" value="Genomic_DNA"/>
</dbReference>
<accession>A0AAE0L987</accession>
<dbReference type="GO" id="GO:0007009">
    <property type="term" value="P:plasma membrane organization"/>
    <property type="evidence" value="ECO:0007669"/>
    <property type="project" value="TreeGrafter"/>
</dbReference>
<evidence type="ECO:0000256" key="3">
    <source>
        <dbReference type="ARBA" id="ARBA00022737"/>
    </source>
</evidence>
<dbReference type="InterPro" id="IPR037724">
    <property type="entry name" value="C2E_Ferlin"/>
</dbReference>
<gene>
    <name evidence="8" type="ORF">CYMTET_15213</name>
</gene>
<dbReference type="AlphaFoldDB" id="A0AAE0L987"/>
<evidence type="ECO:0000256" key="1">
    <source>
        <dbReference type="ARBA" id="ARBA00004167"/>
    </source>
</evidence>
<evidence type="ECO:0000256" key="5">
    <source>
        <dbReference type="ARBA" id="ARBA00023136"/>
    </source>
</evidence>
<evidence type="ECO:0000313" key="8">
    <source>
        <dbReference type="EMBL" id="KAK3276738.1"/>
    </source>
</evidence>
<organism evidence="8 9">
    <name type="scientific">Cymbomonas tetramitiformis</name>
    <dbReference type="NCBI Taxonomy" id="36881"/>
    <lineage>
        <taxon>Eukaryota</taxon>
        <taxon>Viridiplantae</taxon>
        <taxon>Chlorophyta</taxon>
        <taxon>Pyramimonadophyceae</taxon>
        <taxon>Pyramimonadales</taxon>
        <taxon>Pyramimonadaceae</taxon>
        <taxon>Cymbomonas</taxon>
    </lineage>
</organism>
<dbReference type="InterPro" id="IPR000008">
    <property type="entry name" value="C2_dom"/>
</dbReference>
<evidence type="ECO:0000256" key="4">
    <source>
        <dbReference type="ARBA" id="ARBA00022989"/>
    </source>
</evidence>
<keyword evidence="5 6" id="KW-0472">Membrane</keyword>
<evidence type="ECO:0000256" key="6">
    <source>
        <dbReference type="SAM" id="Phobius"/>
    </source>
</evidence>
<dbReference type="InterPro" id="IPR032362">
    <property type="entry name" value="Ferlin_C"/>
</dbReference>
<sequence>TPKYLVDRPVIEEELEKTLTDCPFRVAVVKRGRLNSFETDDVGVFKYLTHVTKLKEVPYNAEGEEPPEEPWKRAKAEVPYAPLLAKLREPVTVVVRLYILRGLKLSPKDVSVNSCDPYLLVELGSLPPHNGRERYIEKTLHPQFHEMVQFTTTLPGMSNMVVSVYDWDKYTSDDLVGKTIIDLEQRWFSEEWQKLTTPTTDSEGNRTAAMMPLERRVLTPSGDSEEQSQGALDMWLEMFHEVEERDNPVMDITPAPPVMVEMRCVVYEARNMTAKDVATLQNDLYIRVIVQGIDGKGNIYQQAQETDTHWLASGGKGSFNYRLVFNLELPLRQPRLRIQAWDRDIVGRSDSIGEHIFSLRSMFSQLLAQVKEGNGTTAEIRHPASKTPLNLGREWFSVSHPSKKGESQGEVLCEFSLMTKERAERKPVGIGRAEPNRDPKLPEPERARLNLMDPMGSLKMLVGPERFNQIIAVLCCVLCLFVGGFILLMVLNDVAAALINSVIA</sequence>
<comment type="subcellular location">
    <subcellularLocation>
        <location evidence="1">Membrane</location>
        <topology evidence="1">Single-pass membrane protein</topology>
    </subcellularLocation>
</comment>
<proteinExistence type="predicted"/>
<protein>
    <recommendedName>
        <fullName evidence="7">C2 domain-containing protein</fullName>
    </recommendedName>
</protein>
<keyword evidence="9" id="KW-1185">Reference proteome</keyword>
<dbReference type="InterPro" id="IPR037721">
    <property type="entry name" value="Ferlin"/>
</dbReference>
<dbReference type="PANTHER" id="PTHR12546:SF33">
    <property type="entry name" value="SPERM VESICLE FUSION PROTEIN FER-1"/>
    <property type="match status" value="1"/>
</dbReference>
<evidence type="ECO:0000259" key="7">
    <source>
        <dbReference type="PROSITE" id="PS50004"/>
    </source>
</evidence>
<feature type="transmembrane region" description="Helical" evidence="6">
    <location>
        <begin position="470"/>
        <end position="491"/>
    </location>
</feature>
<feature type="domain" description="C2" evidence="7">
    <location>
        <begin position="75"/>
        <end position="197"/>
    </location>
</feature>
<dbReference type="PROSITE" id="PS50004">
    <property type="entry name" value="C2"/>
    <property type="match status" value="2"/>
</dbReference>
<feature type="non-terminal residue" evidence="8">
    <location>
        <position position="1"/>
    </location>
</feature>
<keyword evidence="4 6" id="KW-1133">Transmembrane helix</keyword>
<keyword evidence="2 6" id="KW-0812">Transmembrane</keyword>
<comment type="caution">
    <text evidence="8">The sequence shown here is derived from an EMBL/GenBank/DDBJ whole genome shotgun (WGS) entry which is preliminary data.</text>
</comment>
<evidence type="ECO:0000313" key="9">
    <source>
        <dbReference type="Proteomes" id="UP001190700"/>
    </source>
</evidence>
<reference evidence="8 9" key="1">
    <citation type="journal article" date="2015" name="Genome Biol. Evol.">
        <title>Comparative Genomics of a Bacterivorous Green Alga Reveals Evolutionary Causalities and Consequences of Phago-Mixotrophic Mode of Nutrition.</title>
        <authorList>
            <person name="Burns J.A."/>
            <person name="Paasch A."/>
            <person name="Narechania A."/>
            <person name="Kim E."/>
        </authorList>
    </citation>
    <scope>NUCLEOTIDE SEQUENCE [LARGE SCALE GENOMIC DNA]</scope>
    <source>
        <strain evidence="8 9">PLY_AMNH</strain>
    </source>
</reference>
<evidence type="ECO:0000256" key="2">
    <source>
        <dbReference type="ARBA" id="ARBA00022692"/>
    </source>
</evidence>
<dbReference type="CDD" id="cd04037">
    <property type="entry name" value="C2E_Ferlin"/>
    <property type="match status" value="1"/>
</dbReference>
<dbReference type="Gene3D" id="2.60.40.150">
    <property type="entry name" value="C2 domain"/>
    <property type="match status" value="2"/>
</dbReference>
<dbReference type="SUPFAM" id="SSF49562">
    <property type="entry name" value="C2 domain (Calcium/lipid-binding domain, CaLB)"/>
    <property type="match status" value="2"/>
</dbReference>
<feature type="domain" description="C2" evidence="7">
    <location>
        <begin position="242"/>
        <end position="375"/>
    </location>
</feature>
<dbReference type="GO" id="GO:0016020">
    <property type="term" value="C:membrane"/>
    <property type="evidence" value="ECO:0007669"/>
    <property type="project" value="UniProtKB-SubCell"/>
</dbReference>
<dbReference type="Proteomes" id="UP001190700">
    <property type="component" value="Unassembled WGS sequence"/>
</dbReference>
<dbReference type="PANTHER" id="PTHR12546">
    <property type="entry name" value="FER-1-LIKE"/>
    <property type="match status" value="1"/>
</dbReference>